<protein>
    <submittedName>
        <fullName evidence="7">Flavonoid O-methyltransferase</fullName>
    </submittedName>
</protein>
<keyword evidence="1 7" id="KW-0489">Methyltransferase</keyword>
<evidence type="ECO:0000259" key="6">
    <source>
        <dbReference type="Pfam" id="PF08100"/>
    </source>
</evidence>
<reference evidence="7" key="1">
    <citation type="submission" date="2019-05" db="EMBL/GenBank/DDBJ databases">
        <authorList>
            <person name="Chau Y."/>
            <person name="Weng J.-K."/>
        </authorList>
    </citation>
    <scope>NUCLEOTIDE SEQUENCE</scope>
    <source>
        <tissue evidence="7">Leaf</tissue>
    </source>
</reference>
<dbReference type="Pfam" id="PF08100">
    <property type="entry name" value="Dimerisation"/>
    <property type="match status" value="1"/>
</dbReference>
<feature type="domain" description="O-methyltransferase dimerisation" evidence="6">
    <location>
        <begin position="27"/>
        <end position="119"/>
    </location>
</feature>
<dbReference type="PIRSF" id="PIRSF005739">
    <property type="entry name" value="O-mtase"/>
    <property type="match status" value="1"/>
</dbReference>
<name>A0A6N0C2K1_9MAGN</name>
<feature type="domain" description="O-methyltransferase C-terminal" evidence="5">
    <location>
        <begin position="144"/>
        <end position="346"/>
    </location>
</feature>
<dbReference type="Pfam" id="PF00891">
    <property type="entry name" value="Methyltransf_2"/>
    <property type="match status" value="1"/>
</dbReference>
<dbReference type="PANTHER" id="PTHR11746">
    <property type="entry name" value="O-METHYLTRANSFERASE"/>
    <property type="match status" value="1"/>
</dbReference>
<accession>A0A6N0C2K1</accession>
<dbReference type="PROSITE" id="PS51683">
    <property type="entry name" value="SAM_OMT_II"/>
    <property type="match status" value="1"/>
</dbReference>
<dbReference type="InterPro" id="IPR001077">
    <property type="entry name" value="COMT_C"/>
</dbReference>
<dbReference type="InterPro" id="IPR012967">
    <property type="entry name" value="COMT_dimerisation"/>
</dbReference>
<feature type="active site" description="Proton acceptor" evidence="4">
    <location>
        <position position="271"/>
    </location>
</feature>
<evidence type="ECO:0000256" key="1">
    <source>
        <dbReference type="ARBA" id="ARBA00022603"/>
    </source>
</evidence>
<dbReference type="SUPFAM" id="SSF46785">
    <property type="entry name" value="Winged helix' DNA-binding domain"/>
    <property type="match status" value="1"/>
</dbReference>
<dbReference type="InterPro" id="IPR036388">
    <property type="entry name" value="WH-like_DNA-bd_sf"/>
</dbReference>
<dbReference type="AlphaFoldDB" id="A0A6N0C2K1"/>
<evidence type="ECO:0000259" key="5">
    <source>
        <dbReference type="Pfam" id="PF00891"/>
    </source>
</evidence>
<dbReference type="EMBL" id="MN022947">
    <property type="protein sequence ID" value="QKO29238.1"/>
    <property type="molecule type" value="mRNA"/>
</dbReference>
<dbReference type="FunFam" id="1.10.10.10:FF:000357">
    <property type="entry name" value="Caffeic acid 3-O-methyltransferase"/>
    <property type="match status" value="1"/>
</dbReference>
<dbReference type="InterPro" id="IPR036390">
    <property type="entry name" value="WH_DNA-bd_sf"/>
</dbReference>
<dbReference type="GO" id="GO:0008171">
    <property type="term" value="F:O-methyltransferase activity"/>
    <property type="evidence" value="ECO:0007669"/>
    <property type="project" value="InterPro"/>
</dbReference>
<dbReference type="GO" id="GO:0046983">
    <property type="term" value="F:protein dimerization activity"/>
    <property type="evidence" value="ECO:0007669"/>
    <property type="project" value="InterPro"/>
</dbReference>
<keyword evidence="3" id="KW-0949">S-adenosyl-L-methionine</keyword>
<keyword evidence="2 7" id="KW-0808">Transferase</keyword>
<dbReference type="InterPro" id="IPR029063">
    <property type="entry name" value="SAM-dependent_MTases_sf"/>
</dbReference>
<dbReference type="InterPro" id="IPR016461">
    <property type="entry name" value="COMT-like"/>
</dbReference>
<sequence length="368" mass="40695">MLSRMGSTENQFIPTTQDEEDCLYAIQLVSGSVMTMVMQSAMELELFQIIAKAGEGAQLSPSEIASQLPTKNPEASMMIERILRLLASYSVLTASVTSCDNGRVERLYGLAPVCKYLLPDKDGVGLYSWLRLSTNPIAVKTMSGLKDTVLEGGLTFNRVHGVSMFEYFEKDPELALLFDRLMIDHTNIIMKRILEEYKGFEGLNEVVDVAGGIGTMSSIITSKYPTISCINFDLPRVVEHAPSYPGVEHVGGDMFVKVPMGDAVFLKWILHNWGDEDCIAILKKCYEAVPDHGKVIVVDAIVPEVPESNTGARGICQLDLLMMVNCPGGRERTQKEFEYLAKEAGFGVVKLACFACNYGVFEFYKTTM</sequence>
<evidence type="ECO:0000256" key="2">
    <source>
        <dbReference type="ARBA" id="ARBA00022679"/>
    </source>
</evidence>
<proteinExistence type="evidence at transcript level"/>
<dbReference type="Gene3D" id="1.10.10.10">
    <property type="entry name" value="Winged helix-like DNA-binding domain superfamily/Winged helix DNA-binding domain"/>
    <property type="match status" value="1"/>
</dbReference>
<organism evidence="7">
    <name type="scientific">Epimedium sagittatum</name>
    <dbReference type="NCBI Taxonomy" id="253616"/>
    <lineage>
        <taxon>Eukaryota</taxon>
        <taxon>Viridiplantae</taxon>
        <taxon>Streptophyta</taxon>
        <taxon>Embryophyta</taxon>
        <taxon>Tracheophyta</taxon>
        <taxon>Spermatophyta</taxon>
        <taxon>Magnoliopsida</taxon>
        <taxon>Ranunculales</taxon>
        <taxon>Berberidaceae</taxon>
        <taxon>Podophylloideae</taxon>
        <taxon>Epimedieae</taxon>
        <taxon>Epimedium</taxon>
    </lineage>
</organism>
<dbReference type="Gene3D" id="3.40.50.150">
    <property type="entry name" value="Vaccinia Virus protein VP39"/>
    <property type="match status" value="1"/>
</dbReference>
<evidence type="ECO:0000313" key="7">
    <source>
        <dbReference type="EMBL" id="QKO29238.1"/>
    </source>
</evidence>
<evidence type="ECO:0000256" key="3">
    <source>
        <dbReference type="ARBA" id="ARBA00022691"/>
    </source>
</evidence>
<gene>
    <name evidence="7" type="primary">OMTC</name>
</gene>
<dbReference type="GO" id="GO:0032259">
    <property type="term" value="P:methylation"/>
    <property type="evidence" value="ECO:0007669"/>
    <property type="project" value="UniProtKB-KW"/>
</dbReference>
<evidence type="ECO:0000256" key="4">
    <source>
        <dbReference type="PIRSR" id="PIRSR005739-1"/>
    </source>
</evidence>
<dbReference type="SUPFAM" id="SSF53335">
    <property type="entry name" value="S-adenosyl-L-methionine-dependent methyltransferases"/>
    <property type="match status" value="1"/>
</dbReference>